<organism evidence="2 3">
    <name type="scientific">Rubritalea spongiae</name>
    <dbReference type="NCBI Taxonomy" id="430797"/>
    <lineage>
        <taxon>Bacteria</taxon>
        <taxon>Pseudomonadati</taxon>
        <taxon>Verrucomicrobiota</taxon>
        <taxon>Verrucomicrobiia</taxon>
        <taxon>Verrucomicrobiales</taxon>
        <taxon>Rubritaleaceae</taxon>
        <taxon>Rubritalea</taxon>
    </lineage>
</organism>
<proteinExistence type="predicted"/>
<evidence type="ECO:0000313" key="3">
    <source>
        <dbReference type="Proteomes" id="UP001597297"/>
    </source>
</evidence>
<feature type="transmembrane region" description="Helical" evidence="1">
    <location>
        <begin position="12"/>
        <end position="42"/>
    </location>
</feature>
<evidence type="ECO:0000313" key="2">
    <source>
        <dbReference type="EMBL" id="MFD2275805.1"/>
    </source>
</evidence>
<sequence length="47" mass="5133">MFPLKRTIGLILLLGGFVAAYFGITGLFIASFLWVIGTAIFAHSFLK</sequence>
<gene>
    <name evidence="2" type="ORF">ACFSQZ_04940</name>
</gene>
<name>A0ABW5E2D5_9BACT</name>
<keyword evidence="1" id="KW-0812">Transmembrane</keyword>
<keyword evidence="1" id="KW-0472">Membrane</keyword>
<protein>
    <recommendedName>
        <fullName evidence="4">Phosphatidate cytidylyltransferase</fullName>
    </recommendedName>
</protein>
<comment type="caution">
    <text evidence="2">The sequence shown here is derived from an EMBL/GenBank/DDBJ whole genome shotgun (WGS) entry which is preliminary data.</text>
</comment>
<dbReference type="Proteomes" id="UP001597297">
    <property type="component" value="Unassembled WGS sequence"/>
</dbReference>
<reference evidence="3" key="1">
    <citation type="journal article" date="2019" name="Int. J. Syst. Evol. Microbiol.">
        <title>The Global Catalogue of Microorganisms (GCM) 10K type strain sequencing project: providing services to taxonomists for standard genome sequencing and annotation.</title>
        <authorList>
            <consortium name="The Broad Institute Genomics Platform"/>
            <consortium name="The Broad Institute Genome Sequencing Center for Infectious Disease"/>
            <person name="Wu L."/>
            <person name="Ma J."/>
        </authorList>
    </citation>
    <scope>NUCLEOTIDE SEQUENCE [LARGE SCALE GENOMIC DNA]</scope>
    <source>
        <strain evidence="3">JCM 16545</strain>
    </source>
</reference>
<keyword evidence="3" id="KW-1185">Reference proteome</keyword>
<evidence type="ECO:0000256" key="1">
    <source>
        <dbReference type="SAM" id="Phobius"/>
    </source>
</evidence>
<dbReference type="EMBL" id="JBHUJC010000013">
    <property type="protein sequence ID" value="MFD2275805.1"/>
    <property type="molecule type" value="Genomic_DNA"/>
</dbReference>
<keyword evidence="1" id="KW-1133">Transmembrane helix</keyword>
<accession>A0ABW5E2D5</accession>
<evidence type="ECO:0008006" key="4">
    <source>
        <dbReference type="Google" id="ProtNLM"/>
    </source>
</evidence>